<protein>
    <submittedName>
        <fullName evidence="1">Uncharacterized protein</fullName>
    </submittedName>
</protein>
<accession>A0A8X6I2B1</accession>
<reference evidence="1" key="1">
    <citation type="submission" date="2020-07" db="EMBL/GenBank/DDBJ databases">
        <title>Multicomponent nature underlies the extraordinary mechanical properties of spider dragline silk.</title>
        <authorList>
            <person name="Kono N."/>
            <person name="Nakamura H."/>
            <person name="Mori M."/>
            <person name="Yoshida Y."/>
            <person name="Ohtoshi R."/>
            <person name="Malay A.D."/>
            <person name="Moran D.A.P."/>
            <person name="Tomita M."/>
            <person name="Numata K."/>
            <person name="Arakawa K."/>
        </authorList>
    </citation>
    <scope>NUCLEOTIDE SEQUENCE</scope>
</reference>
<dbReference type="Proteomes" id="UP000887116">
    <property type="component" value="Unassembled WGS sequence"/>
</dbReference>
<keyword evidence="2" id="KW-1185">Reference proteome</keyword>
<evidence type="ECO:0000313" key="2">
    <source>
        <dbReference type="Proteomes" id="UP000887116"/>
    </source>
</evidence>
<proteinExistence type="predicted"/>
<comment type="caution">
    <text evidence="1">The sequence shown here is derived from an EMBL/GenBank/DDBJ whole genome shotgun (WGS) entry which is preliminary data.</text>
</comment>
<dbReference type="EMBL" id="BMAO01009898">
    <property type="protein sequence ID" value="GFR33958.1"/>
    <property type="molecule type" value="Genomic_DNA"/>
</dbReference>
<gene>
    <name evidence="1" type="ORF">TNCT_230711</name>
</gene>
<name>A0A8X6I2B1_TRICU</name>
<sequence length="111" mass="12749">MHLQPEPSQNRERSPQHLPKTIPCFLVYRLPLFTNKLKRISSSELSVTPVKSHLFNVSSSPIAHFQVEAKLPSLMTSLQLSANQWASSGKRCVRFSRFRRIVSPTRCNCER</sequence>
<evidence type="ECO:0000313" key="1">
    <source>
        <dbReference type="EMBL" id="GFR33958.1"/>
    </source>
</evidence>
<organism evidence="1 2">
    <name type="scientific">Trichonephila clavata</name>
    <name type="common">Joro spider</name>
    <name type="synonym">Nephila clavata</name>
    <dbReference type="NCBI Taxonomy" id="2740835"/>
    <lineage>
        <taxon>Eukaryota</taxon>
        <taxon>Metazoa</taxon>
        <taxon>Ecdysozoa</taxon>
        <taxon>Arthropoda</taxon>
        <taxon>Chelicerata</taxon>
        <taxon>Arachnida</taxon>
        <taxon>Araneae</taxon>
        <taxon>Araneomorphae</taxon>
        <taxon>Entelegynae</taxon>
        <taxon>Araneoidea</taxon>
        <taxon>Nephilidae</taxon>
        <taxon>Trichonephila</taxon>
    </lineage>
</organism>
<dbReference type="AlphaFoldDB" id="A0A8X6I2B1"/>